<evidence type="ECO:0000256" key="16">
    <source>
        <dbReference type="ARBA" id="ARBA00049209"/>
    </source>
</evidence>
<dbReference type="InterPro" id="IPR036652">
    <property type="entry name" value="YjeF_N_dom_sf"/>
</dbReference>
<evidence type="ECO:0000256" key="10">
    <source>
        <dbReference type="ARBA" id="ARBA00023027"/>
    </source>
</evidence>
<dbReference type="PIRSF" id="PIRSF017184">
    <property type="entry name" value="Nnr"/>
    <property type="match status" value="1"/>
</dbReference>
<dbReference type="NCBIfam" id="TIGR00197">
    <property type="entry name" value="yjeF_nterm"/>
    <property type="match status" value="1"/>
</dbReference>
<reference evidence="23 24" key="3">
    <citation type="journal article" name="Genome Announc.">
        <title>Improved Draft Genome Sequence of Clostridium pasteurianum Strain ATCC 6013 (DSM 525) Using a Hybrid Next-Generation Sequencing Approach.</title>
        <authorList>
            <person name="Pyne M.E."/>
            <person name="Utturkar S."/>
            <person name="Brown S.D."/>
            <person name="Moo-Young M."/>
            <person name="Chung D.A."/>
            <person name="Chou C.P."/>
        </authorList>
    </citation>
    <scope>NUCLEOTIDE SEQUENCE [LARGE SCALE GENOMIC DNA]</scope>
    <source>
        <strain evidence="23 24">ATCC 6013</strain>
    </source>
</reference>
<comment type="catalytic activity">
    <reaction evidence="15 17 19">
        <text>(6S)-NADHX + ADP = AMP + phosphate + NADH + H(+)</text>
        <dbReference type="Rhea" id="RHEA:32223"/>
        <dbReference type="ChEBI" id="CHEBI:15378"/>
        <dbReference type="ChEBI" id="CHEBI:43474"/>
        <dbReference type="ChEBI" id="CHEBI:57945"/>
        <dbReference type="ChEBI" id="CHEBI:64074"/>
        <dbReference type="ChEBI" id="CHEBI:456215"/>
        <dbReference type="ChEBI" id="CHEBI:456216"/>
        <dbReference type="EC" id="4.2.1.136"/>
    </reaction>
</comment>
<evidence type="ECO:0000313" key="24">
    <source>
        <dbReference type="Proteomes" id="UP000028042"/>
    </source>
</evidence>
<evidence type="ECO:0000256" key="7">
    <source>
        <dbReference type="ARBA" id="ARBA00022840"/>
    </source>
</evidence>
<feature type="binding site" evidence="17">
    <location>
        <position position="262"/>
    </location>
    <ligand>
        <name>(6S)-NADPHX</name>
        <dbReference type="ChEBI" id="CHEBI:64076"/>
    </ligand>
</feature>
<evidence type="ECO:0000256" key="18">
    <source>
        <dbReference type="HAMAP-Rule" id="MF_01966"/>
    </source>
</evidence>
<dbReference type="CDD" id="cd01171">
    <property type="entry name" value="YXKO-related"/>
    <property type="match status" value="1"/>
</dbReference>
<comment type="subunit">
    <text evidence="17">Homotetramer.</text>
</comment>
<dbReference type="HAMAP" id="MF_01965">
    <property type="entry name" value="NADHX_dehydratase"/>
    <property type="match status" value="1"/>
</dbReference>
<name>A0A0H3JAU1_CLOPA</name>
<dbReference type="GO" id="GO:0052856">
    <property type="term" value="F:NAD(P)HX epimerase activity"/>
    <property type="evidence" value="ECO:0007669"/>
    <property type="project" value="UniProtKB-UniRule"/>
</dbReference>
<evidence type="ECO:0000256" key="12">
    <source>
        <dbReference type="ARBA" id="ARBA00023239"/>
    </source>
</evidence>
<dbReference type="EC" id="4.2.1.136" evidence="19"/>
<evidence type="ECO:0000256" key="5">
    <source>
        <dbReference type="ARBA" id="ARBA00022723"/>
    </source>
</evidence>
<dbReference type="KEGG" id="cpae:CPAST_c27930"/>
<dbReference type="InterPro" id="IPR029056">
    <property type="entry name" value="Ribokinase-like"/>
</dbReference>
<dbReference type="Proteomes" id="UP000028042">
    <property type="component" value="Unassembled WGS sequence"/>
</dbReference>
<evidence type="ECO:0000256" key="9">
    <source>
        <dbReference type="ARBA" id="ARBA00022958"/>
    </source>
</evidence>
<keyword evidence="9 18" id="KW-0630">Potassium</keyword>
<comment type="cofactor">
    <cofactor evidence="18 19">
        <name>K(+)</name>
        <dbReference type="ChEBI" id="CHEBI:29103"/>
    </cofactor>
    <text evidence="18 19">Binds 1 potassium ion per subunit.</text>
</comment>
<dbReference type="FunFam" id="3.40.50.10260:FF:000003">
    <property type="entry name" value="Multifunctional fusion protein"/>
    <property type="match status" value="1"/>
</dbReference>
<proteinExistence type="inferred from homology"/>
<accession>A0A0H3JAU1</accession>
<dbReference type="GeneID" id="93074916"/>
<evidence type="ECO:0000256" key="11">
    <source>
        <dbReference type="ARBA" id="ARBA00023235"/>
    </source>
</evidence>
<dbReference type="EMBL" id="JPGY02000001">
    <property type="protein sequence ID" value="KRU11144.1"/>
    <property type="molecule type" value="Genomic_DNA"/>
</dbReference>
<dbReference type="InterPro" id="IPR004443">
    <property type="entry name" value="YjeF_N_dom"/>
</dbReference>
<dbReference type="InterPro" id="IPR030677">
    <property type="entry name" value="Nnr"/>
</dbReference>
<dbReference type="PATRIC" id="fig|1262449.3.peg.1240"/>
<dbReference type="Gene3D" id="3.40.1190.20">
    <property type="match status" value="1"/>
</dbReference>
<feature type="binding site" evidence="18">
    <location>
        <position position="160"/>
    </location>
    <ligand>
        <name>(6S)-NADPHX</name>
        <dbReference type="ChEBI" id="CHEBI:64076"/>
    </ligand>
</feature>
<dbReference type="EMBL" id="CP009268">
    <property type="protein sequence ID" value="AJA52848.1"/>
    <property type="molecule type" value="Genomic_DNA"/>
</dbReference>
<gene>
    <name evidence="22" type="primary">nnr</name>
    <name evidence="17" type="synonym">nnrD</name>
    <name evidence="18" type="synonym">nnrE</name>
    <name evidence="22" type="ORF">CLPA_c27930</name>
    <name evidence="23" type="ORF">CP6013_00391</name>
</gene>
<evidence type="ECO:0000259" key="21">
    <source>
        <dbReference type="PROSITE" id="PS51385"/>
    </source>
</evidence>
<feature type="domain" description="YjeF C-terminal" evidence="20">
    <location>
        <begin position="227"/>
        <end position="497"/>
    </location>
</feature>
<evidence type="ECO:0000256" key="17">
    <source>
        <dbReference type="HAMAP-Rule" id="MF_01965"/>
    </source>
</evidence>
<evidence type="ECO:0000256" key="8">
    <source>
        <dbReference type="ARBA" id="ARBA00022857"/>
    </source>
</evidence>
<dbReference type="EC" id="5.1.99.6" evidence="19"/>
<keyword evidence="8 17" id="KW-0521">NADP</keyword>
<dbReference type="AlphaFoldDB" id="A0A0H3JAU1"/>
<feature type="binding site" evidence="18">
    <location>
        <position position="163"/>
    </location>
    <ligand>
        <name>K(+)</name>
        <dbReference type="ChEBI" id="CHEBI:29103"/>
    </ligand>
</feature>
<keyword evidence="25" id="KW-1185">Reference proteome</keyword>
<dbReference type="eggNOG" id="COG0062">
    <property type="taxonomic scope" value="Bacteria"/>
</dbReference>
<dbReference type="KEGG" id="cpat:CLPA_c27930"/>
<dbReference type="RefSeq" id="WP_003442924.1">
    <property type="nucleotide sequence ID" value="NZ_ANZB01000003.1"/>
</dbReference>
<dbReference type="Gene3D" id="3.40.50.10260">
    <property type="entry name" value="YjeF N-terminal domain"/>
    <property type="match status" value="1"/>
</dbReference>
<feature type="binding site" evidence="17">
    <location>
        <begin position="411"/>
        <end position="415"/>
    </location>
    <ligand>
        <name>AMP</name>
        <dbReference type="ChEBI" id="CHEBI:456215"/>
    </ligand>
</feature>
<protein>
    <recommendedName>
        <fullName evidence="19">Bifunctional NAD(P)H-hydrate repair enzyme</fullName>
    </recommendedName>
    <alternativeName>
        <fullName evidence="19">Nicotinamide nucleotide repair protein</fullName>
    </alternativeName>
    <domain>
        <recommendedName>
            <fullName evidence="19">ADP-dependent (S)-NAD(P)H-hydrate dehydratase</fullName>
            <ecNumber evidence="19">4.2.1.136</ecNumber>
        </recommendedName>
        <alternativeName>
            <fullName evidence="19">ADP-dependent NAD(P)HX dehydratase</fullName>
        </alternativeName>
    </domain>
    <domain>
        <recommendedName>
            <fullName evidence="19">NAD(P)H-hydrate epimerase</fullName>
            <ecNumber evidence="19">5.1.99.6</ecNumber>
        </recommendedName>
    </domain>
</protein>
<comment type="similarity">
    <text evidence="18">Belongs to the NnrE/AIBP family.</text>
</comment>
<evidence type="ECO:0000256" key="13">
    <source>
        <dbReference type="ARBA" id="ARBA00023268"/>
    </source>
</evidence>
<comment type="function">
    <text evidence="17">Catalyzes the dehydration of the S-form of NAD(P)HX at the expense of ADP, which is converted to AMP. Together with NAD(P)HX epimerase, which catalyzes the epimerization of the S- and R-forms, the enzyme allows the repair of both epimers of NAD(P)HX, a damaged form of NAD(P)H that is a result of enzymatic or heat-dependent hydration.</text>
</comment>
<evidence type="ECO:0000256" key="19">
    <source>
        <dbReference type="PIRNR" id="PIRNR017184"/>
    </source>
</evidence>
<evidence type="ECO:0000256" key="3">
    <source>
        <dbReference type="ARBA" id="ARBA00006001"/>
    </source>
</evidence>
<dbReference type="Pfam" id="PF01256">
    <property type="entry name" value="Carb_kinase"/>
    <property type="match status" value="1"/>
</dbReference>
<dbReference type="Pfam" id="PF03853">
    <property type="entry name" value="YjeF_N"/>
    <property type="match status" value="1"/>
</dbReference>
<feature type="binding site" evidence="17">
    <location>
        <position position="374"/>
    </location>
    <ligand>
        <name>(6S)-NADPHX</name>
        <dbReference type="ChEBI" id="CHEBI:64076"/>
    </ligand>
</feature>
<comment type="similarity">
    <text evidence="3 19">In the N-terminal section; belongs to the NnrE/AIBP family.</text>
</comment>
<dbReference type="GO" id="GO:0110051">
    <property type="term" value="P:metabolite repair"/>
    <property type="evidence" value="ECO:0007669"/>
    <property type="project" value="TreeGrafter"/>
</dbReference>
<dbReference type="SUPFAM" id="SSF64153">
    <property type="entry name" value="YjeF N-terminal domain-like"/>
    <property type="match status" value="1"/>
</dbReference>
<keyword evidence="11 18" id="KW-0413">Isomerase</keyword>
<keyword evidence="12 17" id="KW-0456">Lyase</keyword>
<keyword evidence="13" id="KW-0511">Multifunctional enzyme</keyword>
<evidence type="ECO:0000256" key="4">
    <source>
        <dbReference type="ARBA" id="ARBA00009524"/>
    </source>
</evidence>
<dbReference type="NCBIfam" id="TIGR00196">
    <property type="entry name" value="yjeF_cterm"/>
    <property type="match status" value="1"/>
</dbReference>
<evidence type="ECO:0000256" key="2">
    <source>
        <dbReference type="ARBA" id="ARBA00000909"/>
    </source>
</evidence>
<comment type="similarity">
    <text evidence="17">Belongs to the NnrD/CARKD family.</text>
</comment>
<keyword evidence="6 17" id="KW-0547">Nucleotide-binding</keyword>
<feature type="binding site" evidence="17">
    <location>
        <position position="323"/>
    </location>
    <ligand>
        <name>(6S)-NADPHX</name>
        <dbReference type="ChEBI" id="CHEBI:64076"/>
    </ligand>
</feature>
<organism evidence="22 25">
    <name type="scientific">Clostridium pasteurianum DSM 525 = ATCC 6013</name>
    <dbReference type="NCBI Taxonomy" id="1262449"/>
    <lineage>
        <taxon>Bacteria</taxon>
        <taxon>Bacillati</taxon>
        <taxon>Bacillota</taxon>
        <taxon>Clostridia</taxon>
        <taxon>Eubacteriales</taxon>
        <taxon>Clostridiaceae</taxon>
        <taxon>Clostridium</taxon>
    </lineage>
</organism>
<feature type="binding site" evidence="18">
    <location>
        <begin position="55"/>
        <end position="59"/>
    </location>
    <ligand>
        <name>(6S)-NADPHX</name>
        <dbReference type="ChEBI" id="CHEBI:64076"/>
    </ligand>
</feature>
<dbReference type="GO" id="GO:0046496">
    <property type="term" value="P:nicotinamide nucleotide metabolic process"/>
    <property type="evidence" value="ECO:0007669"/>
    <property type="project" value="UniProtKB-UniRule"/>
</dbReference>
<comment type="similarity">
    <text evidence="4 19">In the C-terminal section; belongs to the NnrD/CARKD family.</text>
</comment>
<feature type="domain" description="YjeF N-terminal" evidence="21">
    <location>
        <begin position="9"/>
        <end position="217"/>
    </location>
</feature>
<dbReference type="PANTHER" id="PTHR12592:SF0">
    <property type="entry name" value="ATP-DEPENDENT (S)-NAD(P)H-HYDRATE DEHYDRATASE"/>
    <property type="match status" value="1"/>
</dbReference>
<dbReference type="PROSITE" id="PS51383">
    <property type="entry name" value="YJEF_C_3"/>
    <property type="match status" value="1"/>
</dbReference>
<keyword evidence="7 17" id="KW-0067">ATP-binding</keyword>
<feature type="binding site" evidence="18">
    <location>
        <position position="127"/>
    </location>
    <ligand>
        <name>K(+)</name>
        <dbReference type="ChEBI" id="CHEBI:29103"/>
    </ligand>
</feature>
<evidence type="ECO:0000256" key="15">
    <source>
        <dbReference type="ARBA" id="ARBA00048238"/>
    </source>
</evidence>
<evidence type="ECO:0000256" key="6">
    <source>
        <dbReference type="ARBA" id="ARBA00022741"/>
    </source>
</evidence>
<feature type="binding site" evidence="18">
    <location>
        <position position="56"/>
    </location>
    <ligand>
        <name>K(+)</name>
        <dbReference type="ChEBI" id="CHEBI:29103"/>
    </ligand>
</feature>
<dbReference type="GO" id="GO:0052855">
    <property type="term" value="F:ADP-dependent NAD(P)H-hydrate dehydratase activity"/>
    <property type="evidence" value="ECO:0007669"/>
    <property type="project" value="UniProtKB-UniRule"/>
</dbReference>
<feature type="binding site" evidence="17">
    <location>
        <position position="440"/>
    </location>
    <ligand>
        <name>(6S)-NADPHX</name>
        <dbReference type="ChEBI" id="CHEBI:64076"/>
    </ligand>
</feature>
<comment type="catalytic activity">
    <reaction evidence="16 17 19">
        <text>(6S)-NADPHX + ADP = AMP + phosphate + NADPH + H(+)</text>
        <dbReference type="Rhea" id="RHEA:32235"/>
        <dbReference type="ChEBI" id="CHEBI:15378"/>
        <dbReference type="ChEBI" id="CHEBI:43474"/>
        <dbReference type="ChEBI" id="CHEBI:57783"/>
        <dbReference type="ChEBI" id="CHEBI:64076"/>
        <dbReference type="ChEBI" id="CHEBI:456215"/>
        <dbReference type="ChEBI" id="CHEBI:456216"/>
        <dbReference type="EC" id="4.2.1.136"/>
    </reaction>
</comment>
<feature type="binding site" evidence="18">
    <location>
        <position position="142"/>
    </location>
    <ligand>
        <name>(6S)-NADPHX</name>
        <dbReference type="ChEBI" id="CHEBI:64076"/>
    </ligand>
</feature>
<comment type="catalytic activity">
    <reaction evidence="1 18 19">
        <text>(6R)-NADHX = (6S)-NADHX</text>
        <dbReference type="Rhea" id="RHEA:32215"/>
        <dbReference type="ChEBI" id="CHEBI:64074"/>
        <dbReference type="ChEBI" id="CHEBI:64075"/>
        <dbReference type="EC" id="5.1.99.6"/>
    </reaction>
</comment>
<dbReference type="eggNOG" id="COG0063">
    <property type="taxonomic scope" value="Bacteria"/>
</dbReference>
<comment type="function">
    <text evidence="18">Catalyzes the epimerization of the S- and R-forms of NAD(P)HX, a damaged form of NAD(P)H that is a result of enzymatic or heat-dependent hydration. This is a prerequisite for the S-specific NAD(P)H-hydrate dehydratase to allow the repair of both epimers of NAD(P)HX.</text>
</comment>
<dbReference type="GO" id="GO:0005524">
    <property type="term" value="F:ATP binding"/>
    <property type="evidence" value="ECO:0007669"/>
    <property type="project" value="UniProtKB-UniRule"/>
</dbReference>
<evidence type="ECO:0000313" key="23">
    <source>
        <dbReference type="EMBL" id="KRU11144.1"/>
    </source>
</evidence>
<dbReference type="InterPro" id="IPR000631">
    <property type="entry name" value="CARKD"/>
</dbReference>
<comment type="function">
    <text evidence="14 19">Bifunctional enzyme that catalyzes the epimerization of the S- and R-forms of NAD(P)HX and the dehydration of the S-form of NAD(P)HX at the expense of ADP, which is converted to AMP. This allows the repair of both epimers of NAD(P)HX, a damaged form of NAD(P)H that is a result of enzymatic or heat-dependent hydration.</text>
</comment>
<dbReference type="HAMAP" id="MF_01966">
    <property type="entry name" value="NADHX_epimerase"/>
    <property type="match status" value="1"/>
</dbReference>
<dbReference type="GO" id="GO:0046872">
    <property type="term" value="F:metal ion binding"/>
    <property type="evidence" value="ECO:0007669"/>
    <property type="project" value="UniProtKB-UniRule"/>
</dbReference>
<evidence type="ECO:0000259" key="20">
    <source>
        <dbReference type="PROSITE" id="PS51383"/>
    </source>
</evidence>
<reference evidence="22 25" key="1">
    <citation type="journal article" date="2015" name="Genome Announc.">
        <title>Complete Genome Sequence of the Nitrogen-Fixing and Solvent-Producing Clostridium pasteurianum DSM 525.</title>
        <authorList>
            <person name="Poehlein A."/>
            <person name="Grosse-Honebrink A."/>
            <person name="Zhang Y."/>
            <person name="Minton N.P."/>
            <person name="Daniel R."/>
        </authorList>
    </citation>
    <scope>NUCLEOTIDE SEQUENCE [LARGE SCALE GENOMIC DNA]</scope>
    <source>
        <strain evidence="22">DSM 525</strain>
        <strain evidence="25">DSM 525 / ATCC 6013</strain>
    </source>
</reference>
<comment type="cofactor">
    <cofactor evidence="17">
        <name>Mg(2+)</name>
        <dbReference type="ChEBI" id="CHEBI:18420"/>
    </cofactor>
</comment>
<comment type="catalytic activity">
    <reaction evidence="2 18 19">
        <text>(6R)-NADPHX = (6S)-NADPHX</text>
        <dbReference type="Rhea" id="RHEA:32227"/>
        <dbReference type="ChEBI" id="CHEBI:64076"/>
        <dbReference type="ChEBI" id="CHEBI:64077"/>
        <dbReference type="EC" id="5.1.99.6"/>
    </reaction>
</comment>
<feature type="binding site" evidence="17">
    <location>
        <position position="439"/>
    </location>
    <ligand>
        <name>AMP</name>
        <dbReference type="ChEBI" id="CHEBI:456215"/>
    </ligand>
</feature>
<sequence>MKFVSSNIIKKIDNYCINELGISELVLMENAALKVIKNIDLKDNSYFTVICGTGNNGGDGFAVARHLISLKKNVQVFFVGNVEKMTDSCRANYSILKNMEVNIIFIQDLKDIEHLEVYLVYSDVIIDALLGTGINRNVEGIYDTVISTINENSQFTVSIDVPSGLNSDTGDVMGNCIDSNKTITFELYKSGFLNYNSEKYTGEIIVEKIGIPEFVISEFHDGGFVTDKDIFKKKVAVRDKYSHKGNYGRVLIFAGSEQYTGAAYISTEGAVRSGAGLVTLCCDEDILQTLRSKFNEAMTISSKNIEGVNKLLANSNCVAVGPGMGDNENTYKVLNFVLKNSKCPVVIDADGINVLSKDLSILENSKVPVLITPHPGEMSRLTGLPVDYIEKNRIKVAKEFAKKYNVIVLLKGYNTVITKGNSVIVNSTGNSAMASGGMGDCLTGIITSFIAQGQDVIDAAVTGAFLHGYCGEMLSKEMFNVSASDVLDAIPYAIKKLQN</sequence>
<dbReference type="Proteomes" id="UP000030905">
    <property type="component" value="Chromosome"/>
</dbReference>
<feature type="binding site" evidence="18">
    <location>
        <begin position="131"/>
        <end position="137"/>
    </location>
    <ligand>
        <name>(6S)-NADPHX</name>
        <dbReference type="ChEBI" id="CHEBI:64076"/>
    </ligand>
</feature>
<keyword evidence="5 18" id="KW-0479">Metal-binding</keyword>
<reference evidence="23" key="2">
    <citation type="submission" date="2015-10" db="EMBL/GenBank/DDBJ databases">
        <title>Improved Draft Genome Sequence of Clostridium pasteurianum Strain ATCC 6013 (DSM 525) Using a Hybrid Next-Generation Sequencing Approach.</title>
        <authorList>
            <person name="Pyne M.E."/>
            <person name="Utturkar S.M."/>
            <person name="Brown S.D."/>
            <person name="Moo-Young M."/>
            <person name="Chung D.A."/>
            <person name="Chou P.C."/>
        </authorList>
    </citation>
    <scope>NUCLEOTIDE SEQUENCE</scope>
    <source>
        <strain evidence="23">ATCC 6013</strain>
    </source>
</reference>
<evidence type="ECO:0000313" key="25">
    <source>
        <dbReference type="Proteomes" id="UP000030905"/>
    </source>
</evidence>
<dbReference type="PROSITE" id="PS51385">
    <property type="entry name" value="YJEF_N"/>
    <property type="match status" value="1"/>
</dbReference>
<evidence type="ECO:0000256" key="1">
    <source>
        <dbReference type="ARBA" id="ARBA00000013"/>
    </source>
</evidence>
<keyword evidence="10 17" id="KW-0520">NAD</keyword>
<evidence type="ECO:0000256" key="14">
    <source>
        <dbReference type="ARBA" id="ARBA00025153"/>
    </source>
</evidence>
<dbReference type="SUPFAM" id="SSF53613">
    <property type="entry name" value="Ribokinase-like"/>
    <property type="match status" value="1"/>
</dbReference>
<dbReference type="PANTHER" id="PTHR12592">
    <property type="entry name" value="ATP-DEPENDENT (S)-NAD(P)H-HYDRATE DEHYDRATASE FAMILY MEMBER"/>
    <property type="match status" value="1"/>
</dbReference>
<evidence type="ECO:0000313" key="22">
    <source>
        <dbReference type="EMBL" id="AJA52848.1"/>
    </source>
</evidence>